<dbReference type="Proteomes" id="UP001500212">
    <property type="component" value="Unassembled WGS sequence"/>
</dbReference>
<evidence type="ECO:0000313" key="2">
    <source>
        <dbReference type="Proteomes" id="UP001500212"/>
    </source>
</evidence>
<comment type="caution">
    <text evidence="1">The sequence shown here is derived from an EMBL/GenBank/DDBJ whole genome shotgun (WGS) entry which is preliminary data.</text>
</comment>
<dbReference type="RefSeq" id="WP_345366968.1">
    <property type="nucleotide sequence ID" value="NZ_BAABHJ010000040.1"/>
</dbReference>
<proteinExistence type="predicted"/>
<sequence>MRRAIAHDEEVRLLERLSAELVRLGVESDLRRSLPGLAVATDVPGVPLYIFVSESGNHFDWRNAEMRHPVGDVTGAAERIQGFLHREEAVERS</sequence>
<reference evidence="2" key="1">
    <citation type="journal article" date="2019" name="Int. J. Syst. Evol. Microbiol.">
        <title>The Global Catalogue of Microorganisms (GCM) 10K type strain sequencing project: providing services to taxonomists for standard genome sequencing and annotation.</title>
        <authorList>
            <consortium name="The Broad Institute Genomics Platform"/>
            <consortium name="The Broad Institute Genome Sequencing Center for Infectious Disease"/>
            <person name="Wu L."/>
            <person name="Ma J."/>
        </authorList>
    </citation>
    <scope>NUCLEOTIDE SEQUENCE [LARGE SCALE GENOMIC DNA]</scope>
    <source>
        <strain evidence="2">JCM 17938</strain>
    </source>
</reference>
<accession>A0ABP8U070</accession>
<organism evidence="1 2">
    <name type="scientific">Actinoallomurus liliacearum</name>
    <dbReference type="NCBI Taxonomy" id="1080073"/>
    <lineage>
        <taxon>Bacteria</taxon>
        <taxon>Bacillati</taxon>
        <taxon>Actinomycetota</taxon>
        <taxon>Actinomycetes</taxon>
        <taxon>Streptosporangiales</taxon>
        <taxon>Thermomonosporaceae</taxon>
        <taxon>Actinoallomurus</taxon>
    </lineage>
</organism>
<evidence type="ECO:0000313" key="1">
    <source>
        <dbReference type="EMBL" id="GAA4618774.1"/>
    </source>
</evidence>
<keyword evidence="2" id="KW-1185">Reference proteome</keyword>
<name>A0ABP8U070_9ACTN</name>
<dbReference type="EMBL" id="BAABHJ010000040">
    <property type="protein sequence ID" value="GAA4618774.1"/>
    <property type="molecule type" value="Genomic_DNA"/>
</dbReference>
<gene>
    <name evidence="1" type="ORF">GCM10023195_84620</name>
</gene>
<protein>
    <submittedName>
        <fullName evidence="1">Uncharacterized protein</fullName>
    </submittedName>
</protein>